<reference evidence="2" key="2">
    <citation type="submission" date="2025-08" db="UniProtKB">
        <authorList>
            <consortium name="Ensembl"/>
        </authorList>
    </citation>
    <scope>IDENTIFICATION</scope>
</reference>
<dbReference type="AlphaFoldDB" id="A0A3B4C043"/>
<accession>A0A3B4C043</accession>
<protein>
    <recommendedName>
        <fullName evidence="4">SEA domain-containing protein</fullName>
    </recommendedName>
</protein>
<reference evidence="2" key="3">
    <citation type="submission" date="2025-09" db="UniProtKB">
        <authorList>
            <consortium name="Ensembl"/>
        </authorList>
    </citation>
    <scope>IDENTIFICATION</scope>
</reference>
<keyword evidence="1" id="KW-1133">Transmembrane helix</keyword>
<dbReference type="RefSeq" id="XP_017552285.1">
    <property type="nucleotide sequence ID" value="XM_017696796.2"/>
</dbReference>
<keyword evidence="3" id="KW-1185">Reference proteome</keyword>
<dbReference type="STRING" id="42514.ENSPNAP00000004245"/>
<reference evidence="2 3" key="1">
    <citation type="submission" date="2020-10" db="EMBL/GenBank/DDBJ databases">
        <title>Pygocentrus nattereri (red-bellied piranha) genome, fPygNat1, primary haplotype.</title>
        <authorList>
            <person name="Myers G."/>
            <person name="Meyer A."/>
            <person name="Karagic N."/>
            <person name="Pippel M."/>
            <person name="Winkler S."/>
            <person name="Tracey A."/>
            <person name="Wood J."/>
            <person name="Formenti G."/>
            <person name="Howe K."/>
            <person name="Fedrigo O."/>
            <person name="Jarvis E.D."/>
        </authorList>
    </citation>
    <scope>NUCLEOTIDE SEQUENCE [LARGE SCALE GENOMIC DNA]</scope>
</reference>
<dbReference type="PANTHER" id="PTHR14636:SF1">
    <property type="entry name" value="TPA-INDUCED TRANSMEMBRANE PROTEIN"/>
    <property type="match status" value="1"/>
</dbReference>
<dbReference type="Gene3D" id="3.30.70.960">
    <property type="entry name" value="SEA domain"/>
    <property type="match status" value="1"/>
</dbReference>
<dbReference type="OrthoDB" id="8879801at2759"/>
<sequence length="255" mass="29126">MDDLELKCLDEVSDNNNVENGEMYEEVSPGNGTCSSHHASDITEGRPLLTSAQVAENNGDHCSVRCPTLPETKPRVLERLKKELNETVVWKIKVWMAILIAFVFIVSVILLFLFLCSDHQEDVDDQYDASSFVVPLFFRGSFTLANQSFVQDSTPQPNLDDGLPKNLQQKLTDIYKSSHALERYFSLATINTLRNASVQYQLQFKMPLEHEQLTHYTLSREVVYHVLLQHLLDQDTENSLYIEPSSLNMEVGKWN</sequence>
<dbReference type="InterPro" id="IPR036364">
    <property type="entry name" value="SEA_dom_sf"/>
</dbReference>
<keyword evidence="1" id="KW-0472">Membrane</keyword>
<dbReference type="OMA" id="GFMKYMM"/>
<keyword evidence="1" id="KW-0812">Transmembrane</keyword>
<dbReference type="Ensembl" id="ENSPNAT00000007332.2">
    <property type="protein sequence ID" value="ENSPNAP00000004245.1"/>
    <property type="gene ID" value="ENSPNAG00000010688.2"/>
</dbReference>
<evidence type="ECO:0000313" key="3">
    <source>
        <dbReference type="Proteomes" id="UP001501920"/>
    </source>
</evidence>
<dbReference type="GeneID" id="108426955"/>
<dbReference type="GeneTree" id="ENSGT00990000205057"/>
<dbReference type="Proteomes" id="UP001501920">
    <property type="component" value="Chromosome 17"/>
</dbReference>
<dbReference type="InterPro" id="IPR033223">
    <property type="entry name" value="TTMP"/>
</dbReference>
<dbReference type="PANTHER" id="PTHR14636">
    <property type="entry name" value="TPA-INDUCED TRANSMEMBRANE PROTEIN"/>
    <property type="match status" value="1"/>
</dbReference>
<proteinExistence type="predicted"/>
<evidence type="ECO:0000256" key="1">
    <source>
        <dbReference type="SAM" id="Phobius"/>
    </source>
</evidence>
<evidence type="ECO:0008006" key="4">
    <source>
        <dbReference type="Google" id="ProtNLM"/>
    </source>
</evidence>
<name>A0A3B4C043_PYGNA</name>
<organism evidence="2 3">
    <name type="scientific">Pygocentrus nattereri</name>
    <name type="common">Red-bellied piranha</name>
    <dbReference type="NCBI Taxonomy" id="42514"/>
    <lineage>
        <taxon>Eukaryota</taxon>
        <taxon>Metazoa</taxon>
        <taxon>Chordata</taxon>
        <taxon>Craniata</taxon>
        <taxon>Vertebrata</taxon>
        <taxon>Euteleostomi</taxon>
        <taxon>Actinopterygii</taxon>
        <taxon>Neopterygii</taxon>
        <taxon>Teleostei</taxon>
        <taxon>Ostariophysi</taxon>
        <taxon>Characiformes</taxon>
        <taxon>Characoidei</taxon>
        <taxon>Pygocentrus</taxon>
    </lineage>
</organism>
<feature type="transmembrane region" description="Helical" evidence="1">
    <location>
        <begin position="94"/>
        <end position="115"/>
    </location>
</feature>
<evidence type="ECO:0000313" key="2">
    <source>
        <dbReference type="Ensembl" id="ENSPNAP00000004245.1"/>
    </source>
</evidence>